<organism evidence="1 2">
    <name type="scientific">Pleuronectes platessa</name>
    <name type="common">European plaice</name>
    <dbReference type="NCBI Taxonomy" id="8262"/>
    <lineage>
        <taxon>Eukaryota</taxon>
        <taxon>Metazoa</taxon>
        <taxon>Chordata</taxon>
        <taxon>Craniata</taxon>
        <taxon>Vertebrata</taxon>
        <taxon>Euteleostomi</taxon>
        <taxon>Actinopterygii</taxon>
        <taxon>Neopterygii</taxon>
        <taxon>Teleostei</taxon>
        <taxon>Neoteleostei</taxon>
        <taxon>Acanthomorphata</taxon>
        <taxon>Carangaria</taxon>
        <taxon>Pleuronectiformes</taxon>
        <taxon>Pleuronectoidei</taxon>
        <taxon>Pleuronectidae</taxon>
        <taxon>Pleuronectes</taxon>
    </lineage>
</organism>
<protein>
    <submittedName>
        <fullName evidence="1">Uncharacterized protein</fullName>
    </submittedName>
</protein>
<dbReference type="Proteomes" id="UP001153269">
    <property type="component" value="Unassembled WGS sequence"/>
</dbReference>
<keyword evidence="2" id="KW-1185">Reference proteome</keyword>
<sequence>LTLTCDPPPCLLRTVSSSHSSLTPCDPPPCLSPPDRHPGVVTTITDYLMYPSLVPDHRQKDISELGTAVLLAFIETVAVVGGGVAIQCEQRRIGSSRNAQGIMNEAVNRRSVGKQHAVSTLVSPTRRLEFQQRDKRIRSRAPSSLFSSTKSCSAS</sequence>
<reference evidence="1" key="1">
    <citation type="submission" date="2020-03" db="EMBL/GenBank/DDBJ databases">
        <authorList>
            <person name="Weist P."/>
        </authorList>
    </citation>
    <scope>NUCLEOTIDE SEQUENCE</scope>
</reference>
<evidence type="ECO:0000313" key="1">
    <source>
        <dbReference type="EMBL" id="CAB1434411.1"/>
    </source>
</evidence>
<dbReference type="EMBL" id="CADEAL010001659">
    <property type="protein sequence ID" value="CAB1434411.1"/>
    <property type="molecule type" value="Genomic_DNA"/>
</dbReference>
<evidence type="ECO:0000313" key="2">
    <source>
        <dbReference type="Proteomes" id="UP001153269"/>
    </source>
</evidence>
<comment type="caution">
    <text evidence="1">The sequence shown here is derived from an EMBL/GenBank/DDBJ whole genome shotgun (WGS) entry which is preliminary data.</text>
</comment>
<gene>
    <name evidence="1" type="ORF">PLEPLA_LOCUS22458</name>
</gene>
<accession>A0A9N7UQI2</accession>
<dbReference type="AlphaFoldDB" id="A0A9N7UQI2"/>
<proteinExistence type="predicted"/>
<feature type="non-terminal residue" evidence="1">
    <location>
        <position position="155"/>
    </location>
</feature>
<name>A0A9N7UQI2_PLEPL</name>